<dbReference type="Gene3D" id="3.40.190.10">
    <property type="entry name" value="Periplasmic binding protein-like II"/>
    <property type="match status" value="1"/>
</dbReference>
<dbReference type="GO" id="GO:0042597">
    <property type="term" value="C:periplasmic space"/>
    <property type="evidence" value="ECO:0007669"/>
    <property type="project" value="UniProtKB-ARBA"/>
</dbReference>
<feature type="domain" description="Solute-binding protein family 5" evidence="5">
    <location>
        <begin position="70"/>
        <end position="427"/>
    </location>
</feature>
<evidence type="ECO:0000259" key="5">
    <source>
        <dbReference type="Pfam" id="PF00496"/>
    </source>
</evidence>
<dbReference type="PANTHER" id="PTHR30290:SF9">
    <property type="entry name" value="OLIGOPEPTIDE-BINDING PROTEIN APPA"/>
    <property type="match status" value="1"/>
</dbReference>
<protein>
    <submittedName>
        <fullName evidence="6">ABC transporter substrate-binding protein</fullName>
    </submittedName>
</protein>
<evidence type="ECO:0000256" key="4">
    <source>
        <dbReference type="SAM" id="SignalP"/>
    </source>
</evidence>
<dbReference type="AlphaFoldDB" id="A0A9J6QN79"/>
<dbReference type="Pfam" id="PF00496">
    <property type="entry name" value="SBP_bac_5"/>
    <property type="match status" value="1"/>
</dbReference>
<accession>A0A9J6QN79</accession>
<evidence type="ECO:0000313" key="7">
    <source>
        <dbReference type="EMBL" id="MCU7379417.1"/>
    </source>
</evidence>
<evidence type="ECO:0000313" key="6">
    <source>
        <dbReference type="EMBL" id="MCU7376868.1"/>
    </source>
</evidence>
<evidence type="ECO:0000256" key="2">
    <source>
        <dbReference type="ARBA" id="ARBA00022448"/>
    </source>
</evidence>
<name>A0A9J6QN79_9FIRM</name>
<comment type="caution">
    <text evidence="6">The sequence shown here is derived from an EMBL/GenBank/DDBJ whole genome shotgun (WGS) entry which is preliminary data.</text>
</comment>
<dbReference type="GO" id="GO:1904680">
    <property type="term" value="F:peptide transmembrane transporter activity"/>
    <property type="evidence" value="ECO:0007669"/>
    <property type="project" value="TreeGrafter"/>
</dbReference>
<dbReference type="EMBL" id="JAOSHN010000005">
    <property type="protein sequence ID" value="MCU7379417.1"/>
    <property type="molecule type" value="Genomic_DNA"/>
</dbReference>
<dbReference type="RefSeq" id="WP_148396025.1">
    <property type="nucleotide sequence ID" value="NZ_JAOSHN010000001.1"/>
</dbReference>
<sequence length="513" mass="56988">MKKKVCLLLALILSVGILAGCGGSDDAKKEGKTLVYGSSDYTAINPALYEHGEINSLIFLGLTTHNEKDEVAPGAAEKWSFDEKTNTYTFQLREGLKFHDGEPLTAEDVKFTIEAIMNPDNGSENASNFEDVTKVEAADDLTVKITMKAPNVAMLDYLTIGILPKHLLEGKDLATDEFNQKPVGAGPYKLTGWDKGQAITLEKNDDFYLGTPKIDKVIFKIVEDSDAKALQLQSGELDFAQITPKAMEEFEGKNEFKVYTMKTADYRGIMYNFNNPLFKNNHELPKALSYAIDRDAIIKSVLLGHGQAAYSPLQMGPYNNKDVEKYAYNPDKAKELLEKAGWKKDADGIYAKKGQKLEFTINCSQGDQVRVDMANICAQNLNEIGAKVDVKTPAETDWAGQEAFLIGWGSPFDPDDHTYKVFGTDKGANYNGYSNAKVDKLLQQAREKEAVEDRLPLYKEFQTELAKDPAYTFIAYIDAVYAGKVDITGITADTVLGHHGVGIFWNIYDWDMK</sequence>
<feature type="chain" id="PRO_5040046051" evidence="4">
    <location>
        <begin position="20"/>
        <end position="513"/>
    </location>
</feature>
<keyword evidence="3 4" id="KW-0732">Signal</keyword>
<dbReference type="CDD" id="cd08518">
    <property type="entry name" value="PBP2_NikA_DppA_OppA_like_19"/>
    <property type="match status" value="1"/>
</dbReference>
<keyword evidence="2" id="KW-0813">Transport</keyword>
<dbReference type="InterPro" id="IPR000914">
    <property type="entry name" value="SBP_5_dom"/>
</dbReference>
<dbReference type="SUPFAM" id="SSF53850">
    <property type="entry name" value="Periplasmic binding protein-like II"/>
    <property type="match status" value="1"/>
</dbReference>
<dbReference type="GO" id="GO:0015833">
    <property type="term" value="P:peptide transport"/>
    <property type="evidence" value="ECO:0007669"/>
    <property type="project" value="TreeGrafter"/>
</dbReference>
<dbReference type="InterPro" id="IPR039424">
    <property type="entry name" value="SBP_5"/>
</dbReference>
<reference evidence="6" key="1">
    <citation type="submission" date="2022-09" db="EMBL/GenBank/DDBJ databases">
        <title>Culturomic study of gut microbiota in children with autism spectrum disorder.</title>
        <authorList>
            <person name="Efimov B.A."/>
            <person name="Chaplin A.V."/>
            <person name="Sokolova S.R."/>
            <person name="Pikina A.P."/>
            <person name="Korzhanova M."/>
            <person name="Belova V."/>
            <person name="Korostin D."/>
        </authorList>
    </citation>
    <scope>NUCLEOTIDE SEQUENCE</scope>
    <source>
        <strain evidence="6">ASD5510</strain>
    </source>
</reference>
<dbReference type="PROSITE" id="PS51257">
    <property type="entry name" value="PROKAR_LIPOPROTEIN"/>
    <property type="match status" value="1"/>
</dbReference>
<dbReference type="EMBL" id="JAOSHN010000001">
    <property type="protein sequence ID" value="MCU7376868.1"/>
    <property type="molecule type" value="Genomic_DNA"/>
</dbReference>
<dbReference type="PIRSF" id="PIRSF002741">
    <property type="entry name" value="MppA"/>
    <property type="match status" value="1"/>
</dbReference>
<evidence type="ECO:0000256" key="1">
    <source>
        <dbReference type="ARBA" id="ARBA00005695"/>
    </source>
</evidence>
<keyword evidence="8" id="KW-1185">Reference proteome</keyword>
<organism evidence="6 8">
    <name type="scientific">Hominibacterium faecale</name>
    <dbReference type="NCBI Taxonomy" id="2839743"/>
    <lineage>
        <taxon>Bacteria</taxon>
        <taxon>Bacillati</taxon>
        <taxon>Bacillota</taxon>
        <taxon>Clostridia</taxon>
        <taxon>Peptostreptococcales</taxon>
        <taxon>Anaerovoracaceae</taxon>
        <taxon>Hominibacterium</taxon>
    </lineage>
</organism>
<comment type="similarity">
    <text evidence="1">Belongs to the bacterial solute-binding protein 5 family.</text>
</comment>
<gene>
    <name evidence="6" type="ORF">OBO34_00705</name>
    <name evidence="7" type="ORF">OBO34_13800</name>
</gene>
<proteinExistence type="inferred from homology"/>
<dbReference type="Gene3D" id="3.10.105.10">
    <property type="entry name" value="Dipeptide-binding Protein, Domain 3"/>
    <property type="match status" value="1"/>
</dbReference>
<evidence type="ECO:0000256" key="3">
    <source>
        <dbReference type="ARBA" id="ARBA00022729"/>
    </source>
</evidence>
<feature type="signal peptide" evidence="4">
    <location>
        <begin position="1"/>
        <end position="19"/>
    </location>
</feature>
<dbReference type="InterPro" id="IPR030678">
    <property type="entry name" value="Peptide/Ni-bd"/>
</dbReference>
<dbReference type="PANTHER" id="PTHR30290">
    <property type="entry name" value="PERIPLASMIC BINDING COMPONENT OF ABC TRANSPORTER"/>
    <property type="match status" value="1"/>
</dbReference>
<dbReference type="Proteomes" id="UP001065549">
    <property type="component" value="Unassembled WGS sequence"/>
</dbReference>
<dbReference type="Gene3D" id="3.90.76.10">
    <property type="entry name" value="Dipeptide-binding Protein, Domain 1"/>
    <property type="match status" value="1"/>
</dbReference>
<dbReference type="GO" id="GO:0043190">
    <property type="term" value="C:ATP-binding cassette (ABC) transporter complex"/>
    <property type="evidence" value="ECO:0007669"/>
    <property type="project" value="InterPro"/>
</dbReference>
<evidence type="ECO:0000313" key="8">
    <source>
        <dbReference type="Proteomes" id="UP001065549"/>
    </source>
</evidence>